<dbReference type="OMA" id="NITVDCC"/>
<dbReference type="FlyBase" id="FBgn0053463">
    <property type="gene designation" value="CG33463"/>
</dbReference>
<reference evidence="2 4" key="3">
    <citation type="journal article" date="2002" name="Genome Biol.">
        <title>Annotation of the Drosophila melanogaster euchromatic genome: a systematic review.</title>
        <authorList>
            <person name="Misra S."/>
            <person name="Crosby M.A."/>
            <person name="Mungall C.J."/>
            <person name="Matthews B.B."/>
            <person name="Campbell K.S."/>
            <person name="Hradecky P."/>
            <person name="Huang Y."/>
            <person name="Kaminker J.S."/>
            <person name="Millburn G.H."/>
            <person name="Prochnik S.E."/>
            <person name="Smith C.D."/>
            <person name="Tupy J.L."/>
            <person name="Whitfied E.J."/>
            <person name="Bayraktaroglu L."/>
            <person name="Berman B.P."/>
            <person name="Bettencourt B.R."/>
            <person name="Celniker S.E."/>
            <person name="de Grey A.D."/>
            <person name="Drysdale R.A."/>
            <person name="Harris N.L."/>
            <person name="Richter J."/>
            <person name="Russo S."/>
            <person name="Schroeder A.J."/>
            <person name="Shu S.Q."/>
            <person name="Stapleton M."/>
            <person name="Yamada C."/>
            <person name="Ashburner M."/>
            <person name="Gelbart W.M."/>
            <person name="Rubin G.M."/>
            <person name="Lewis S.E."/>
        </authorList>
    </citation>
    <scope>GENOME REANNOTATION</scope>
    <source>
        <strain evidence="4">Berkeley</strain>
    </source>
</reference>
<reference evidence="2 4" key="8">
    <citation type="journal article" date="2007" name="Science">
        <title>Sequence finishing and mapping of Drosophila melanogaster heterochromatin.</title>
        <authorList>
            <person name="Hoskins R.A."/>
            <person name="Carlson J.W."/>
            <person name="Kennedy C."/>
            <person name="Acevedo D."/>
            <person name="Evans-Holm M."/>
            <person name="Frise E."/>
            <person name="Wan K.H."/>
            <person name="Park S."/>
            <person name="Mendez-Lago M."/>
            <person name="Rossi F."/>
            <person name="Villasante A."/>
            <person name="Dimitri P."/>
            <person name="Karpen G.H."/>
            <person name="Celniker S.E."/>
        </authorList>
    </citation>
    <scope>NUCLEOTIDE SEQUENCE [LARGE SCALE GENOMIC DNA]</scope>
    <source>
        <strain evidence="4">Berkeley</strain>
    </source>
</reference>
<dbReference type="KEGG" id="dme:Dmel_CG33463"/>
<dbReference type="AGR" id="FB:FBgn0053463"/>
<evidence type="ECO:0000256" key="1">
    <source>
        <dbReference type="SAM" id="SignalP"/>
    </source>
</evidence>
<reference evidence="2 4" key="5">
    <citation type="journal article" date="2002" name="Genome Biol.">
        <title>Heterochromatic sequences in a Drosophila whole-genome shotgun assembly.</title>
        <authorList>
            <person name="Hoskins R.A."/>
            <person name="Smith C.D."/>
            <person name="Carlson J.W."/>
            <person name="Carvalho A.B."/>
            <person name="Halpern A."/>
            <person name="Kaminker J.S."/>
            <person name="Kennedy C."/>
            <person name="Mungall C.J."/>
            <person name="Sullivan B.A."/>
            <person name="Sutton G.G."/>
            <person name="Yasuhara J.C."/>
            <person name="Wakimoto B.T."/>
            <person name="Myers E.W."/>
            <person name="Celniker S.E."/>
            <person name="Rubin G.M."/>
            <person name="Karpen G.H."/>
        </authorList>
    </citation>
    <scope>NUCLEOTIDE SEQUENCE [LARGE SCALE GENOMIC DNA]</scope>
    <source>
        <strain evidence="4">Berkeley</strain>
    </source>
</reference>
<feature type="chain" id="PRO_5027045717" evidence="1">
    <location>
        <begin position="24"/>
        <end position="180"/>
    </location>
</feature>
<reference evidence="2 4" key="1">
    <citation type="journal article" date="2000" name="Science">
        <title>The genome sequence of Drosophila melanogaster.</title>
        <authorList>
            <person name="Adams M.D."/>
            <person name="Celniker S.E."/>
            <person name="Holt R.A."/>
            <person name="Evans C.A."/>
            <person name="Gocayne J.D."/>
            <person name="Amanatides P.G."/>
            <person name="Scherer S.E."/>
            <person name="Li P.W."/>
            <person name="Hoskins R.A."/>
            <person name="Galle R.F."/>
            <person name="George R.A."/>
            <person name="Lewis S.E."/>
            <person name="Richards S."/>
            <person name="Ashburner M."/>
            <person name="Henderson S.N."/>
            <person name="Sutton G.G."/>
            <person name="Wortman J.R."/>
            <person name="Yandell M.D."/>
            <person name="Zhang Q."/>
            <person name="Chen L.X."/>
            <person name="Brandon R.C."/>
            <person name="Rogers Y.H."/>
            <person name="Blazej R.G."/>
            <person name="Champe M."/>
            <person name="Pfeiffer B.D."/>
            <person name="Wan K.H."/>
            <person name="Doyle C."/>
            <person name="Baxter E.G."/>
            <person name="Helt G."/>
            <person name="Nelson C.R."/>
            <person name="Gabor G.L."/>
            <person name="Abril J.F."/>
            <person name="Agbayani A."/>
            <person name="An H.J."/>
            <person name="Andrews-Pfannkoch C."/>
            <person name="Baldwin D."/>
            <person name="Ballew R.M."/>
            <person name="Basu A."/>
            <person name="Baxendale J."/>
            <person name="Bayraktaroglu L."/>
            <person name="Beasley E.M."/>
            <person name="Beeson K.Y."/>
            <person name="Benos P.V."/>
            <person name="Berman B.P."/>
            <person name="Bhandari D."/>
            <person name="Bolshakov S."/>
            <person name="Borkova D."/>
            <person name="Botchan M.R."/>
            <person name="Bouck J."/>
            <person name="Brokstein P."/>
            <person name="Brottier P."/>
            <person name="Burtis K.C."/>
            <person name="Busam D.A."/>
            <person name="Butler H."/>
            <person name="Cadieu E."/>
            <person name="Center A."/>
            <person name="Chandra I."/>
            <person name="Cherry J.M."/>
            <person name="Cawley S."/>
            <person name="Dahlke C."/>
            <person name="Davenport L.B."/>
            <person name="Davies P."/>
            <person name="de Pablos B."/>
            <person name="Delcher A."/>
            <person name="Deng Z."/>
            <person name="Mays A.D."/>
            <person name="Dew I."/>
            <person name="Dietz S.M."/>
            <person name="Dodson K."/>
            <person name="Doup L.E."/>
            <person name="Downes M."/>
            <person name="Dugan-Rocha S."/>
            <person name="Dunkov B.C."/>
            <person name="Dunn P."/>
            <person name="Durbin K.J."/>
            <person name="Evangelista C.C."/>
            <person name="Ferraz C."/>
            <person name="Ferriera S."/>
            <person name="Fleischmann W."/>
            <person name="Fosler C."/>
            <person name="Gabrielian A.E."/>
            <person name="Garg N.S."/>
            <person name="Gelbart W.M."/>
            <person name="Glasser K."/>
            <person name="Glodek A."/>
            <person name="Gong F."/>
            <person name="Gorrell J.H."/>
            <person name="Gu Z."/>
            <person name="Guan P."/>
            <person name="Harris M."/>
            <person name="Harris N.L."/>
            <person name="Harvey D."/>
            <person name="Heiman T.J."/>
            <person name="Hernandez J.R."/>
            <person name="Houck J."/>
            <person name="Hostin D."/>
            <person name="Houston K.A."/>
            <person name="Howland T.J."/>
            <person name="Wei M.H."/>
            <person name="Ibegwam C."/>
            <person name="Jalali M."/>
            <person name="Kalush F."/>
            <person name="Karpen G.H."/>
            <person name="Ke Z."/>
            <person name="Kennison J.A."/>
            <person name="Ketchum K.A."/>
            <person name="Kimmel B.E."/>
            <person name="Kodira C.D."/>
            <person name="Kraft C."/>
            <person name="Kravitz S."/>
            <person name="Kulp D."/>
            <person name="Lai Z."/>
            <person name="Lasko P."/>
            <person name="Lei Y."/>
            <person name="Levitsky A.A."/>
            <person name="Li J."/>
            <person name="Li Z."/>
            <person name="Liang Y."/>
            <person name="Lin X."/>
            <person name="Liu X."/>
            <person name="Mattei B."/>
            <person name="McIntosh T.C."/>
            <person name="McLeod M.P."/>
            <person name="McPherson D."/>
            <person name="Merkulov G."/>
            <person name="Milshina N.V."/>
            <person name="Mobarry C."/>
            <person name="Morris J."/>
            <person name="Moshrefi A."/>
            <person name="Mount S.M."/>
            <person name="Moy M."/>
            <person name="Murphy B."/>
            <person name="Murphy L."/>
            <person name="Muzny D.M."/>
            <person name="Nelson D.L."/>
            <person name="Nelson D.R."/>
            <person name="Nelson K.A."/>
            <person name="Nixon K."/>
            <person name="Nusskern D.R."/>
            <person name="Pacleb J.M."/>
            <person name="Palazzolo M."/>
            <person name="Pittman G.S."/>
            <person name="Pan S."/>
            <person name="Pollard J."/>
            <person name="Puri V."/>
            <person name="Reese M.G."/>
            <person name="Reinert K."/>
            <person name="Remington K."/>
            <person name="Saunders R.D."/>
            <person name="Scheeler F."/>
            <person name="Shen H."/>
            <person name="Shue B.C."/>
            <person name="Siden-Kiamos I."/>
            <person name="Simpson M."/>
            <person name="Skupski M.P."/>
            <person name="Smith T."/>
            <person name="Spier E."/>
            <person name="Spradling A.C."/>
            <person name="Stapleton M."/>
            <person name="Strong R."/>
            <person name="Sun E."/>
            <person name="Svirskas R."/>
            <person name="Tector C."/>
            <person name="Turner R."/>
            <person name="Venter E."/>
            <person name="Wang A.H."/>
            <person name="Wang X."/>
            <person name="Wang Z.Y."/>
            <person name="Wassarman D.A."/>
            <person name="Weinstock G.M."/>
            <person name="Weissenbach J."/>
            <person name="Williams S.M."/>
            <person name="WoodageT"/>
            <person name="Worley K.C."/>
            <person name="Wu D."/>
            <person name="Yang S."/>
            <person name="Yao Q.A."/>
            <person name="Ye J."/>
            <person name="Yeh R.F."/>
            <person name="Zaveri J.S."/>
            <person name="Zhan M."/>
            <person name="Zhang G."/>
            <person name="Zhao Q."/>
            <person name="Zheng L."/>
            <person name="Zheng X.H."/>
            <person name="Zhong F.N."/>
            <person name="Zhong W."/>
            <person name="Zhou X."/>
            <person name="Zhu S."/>
            <person name="Zhu X."/>
            <person name="Smith H.O."/>
            <person name="Gibbs R.A."/>
            <person name="Myers E.W."/>
            <person name="Rubin G.M."/>
            <person name="Venter J.C."/>
        </authorList>
    </citation>
    <scope>NUCLEOTIDE SEQUENCE [LARGE SCALE GENOMIC DNA]</scope>
    <source>
        <strain evidence="4">Berkeley</strain>
    </source>
</reference>
<dbReference type="InterPro" id="IPR010512">
    <property type="entry name" value="DUF1091"/>
</dbReference>
<dbReference type="SMART" id="SM00697">
    <property type="entry name" value="DM8"/>
    <property type="match status" value="1"/>
</dbReference>
<dbReference type="PANTHER" id="PTHR20898:SF0">
    <property type="entry name" value="DAEDALUS ON 3-RELATED"/>
    <property type="match status" value="1"/>
</dbReference>
<protein>
    <submittedName>
        <fullName evidence="2">Uncharacterized protein</fullName>
    </submittedName>
</protein>
<reference evidence="2 4" key="4">
    <citation type="journal article" date="2002" name="Genome Biol.">
        <title>The transposable elements of the Drosophila melanogaster euchromatin: a genomics perspective.</title>
        <authorList>
            <person name="Kaminker J.S."/>
            <person name="Bergman C.M."/>
            <person name="Kronmiller B."/>
            <person name="Carlson J."/>
            <person name="Svirskas R."/>
            <person name="Patel S."/>
            <person name="Frise E."/>
            <person name="Wheeler D.A."/>
            <person name="Lewis S.E."/>
            <person name="Rubin G.M."/>
            <person name="Ashburner M."/>
            <person name="Celniker S.E."/>
        </authorList>
    </citation>
    <scope>NUCLEOTIDE SEQUENCE [LARGE SCALE GENOMIC DNA]</scope>
    <source>
        <strain evidence="4">Berkeley</strain>
    </source>
</reference>
<dbReference type="PhylomeDB" id="A1ZA59"/>
<keyword evidence="1" id="KW-0732">Signal</keyword>
<dbReference type="PaxDb" id="7227-FBpp0086436"/>
<sequence>MYTKLSLLLTLWLAMQLASKTTAMLEFKNINCEAVDKEFSEFEYCYLKSVNRTYKYISVKLKLLQLPVTNAKVNGALFQRHNGYKPFLYNITVDCCKLVKNPKYSPVASYFFDTFKEFSNMNHSCPFNHDIILDKLTAKSVYHRMTNILPFPEGDYMLQLNWFTSGIYRVIFKVFVSLKK</sequence>
<evidence type="ECO:0000313" key="2">
    <source>
        <dbReference type="EMBL" id="AAS64848.2"/>
    </source>
</evidence>
<reference evidence="2 4" key="7">
    <citation type="journal article" date="2007" name="Science">
        <title>The Release 5.1 annotation of Drosophila melanogaster heterochromatin.</title>
        <authorList>
            <person name="Smith C.D."/>
            <person name="Shu S."/>
            <person name="Mungall C.J."/>
            <person name="Karpen G.H."/>
        </authorList>
    </citation>
    <scope>NUCLEOTIDE SEQUENCE [LARGE SCALE GENOMIC DNA]</scope>
    <source>
        <strain evidence="4">Berkeley</strain>
    </source>
</reference>
<feature type="signal peptide" evidence="1">
    <location>
        <begin position="1"/>
        <end position="23"/>
    </location>
</feature>
<dbReference type="Pfam" id="PF06477">
    <property type="entry name" value="DUF1091"/>
    <property type="match status" value="1"/>
</dbReference>
<evidence type="ECO:0000313" key="3">
    <source>
        <dbReference type="FlyBase" id="FBgn0053463"/>
    </source>
</evidence>
<organism evidence="2 4">
    <name type="scientific">Drosophila melanogaster</name>
    <name type="common">Fruit fly</name>
    <dbReference type="NCBI Taxonomy" id="7227"/>
    <lineage>
        <taxon>Eukaryota</taxon>
        <taxon>Metazoa</taxon>
        <taxon>Ecdysozoa</taxon>
        <taxon>Arthropoda</taxon>
        <taxon>Hexapoda</taxon>
        <taxon>Insecta</taxon>
        <taxon>Pterygota</taxon>
        <taxon>Neoptera</taxon>
        <taxon>Endopterygota</taxon>
        <taxon>Diptera</taxon>
        <taxon>Brachycera</taxon>
        <taxon>Muscomorpha</taxon>
        <taxon>Ephydroidea</taxon>
        <taxon>Drosophilidae</taxon>
        <taxon>Drosophila</taxon>
        <taxon>Sophophora</taxon>
    </lineage>
</organism>
<reference evidence="2 4" key="6">
    <citation type="journal article" date="2005" name="PLoS Comput. Biol.">
        <title>Combined evidence annotation of transposable elements in genome sequences.</title>
        <authorList>
            <person name="Quesneville H."/>
            <person name="Bergman C.M."/>
            <person name="Andrieu O."/>
            <person name="Autard D."/>
            <person name="Nouaud D."/>
            <person name="Ashburner M."/>
            <person name="Anxolabehere D."/>
        </authorList>
    </citation>
    <scope>NUCLEOTIDE SEQUENCE [LARGE SCALE GENOMIC DNA]</scope>
    <source>
        <strain evidence="4">Berkeley</strain>
    </source>
</reference>
<dbReference type="VEuPathDB" id="VectorBase:FBgn0053463"/>
<dbReference type="Bgee" id="FBgn0053463">
    <property type="expression patterns" value="Expressed in embryo and 3 other cell types or tissues"/>
</dbReference>
<dbReference type="BioGRID-ORCS" id="2768844">
    <property type="hits" value="0 hits in 1 CRISPR screen"/>
</dbReference>
<proteinExistence type="predicted"/>
<dbReference type="PANTHER" id="PTHR20898">
    <property type="entry name" value="DAEDALUS ON 3-RELATED-RELATED"/>
    <property type="match status" value="1"/>
</dbReference>
<gene>
    <name evidence="2" type="primary">Dmel\CG33463</name>
    <name evidence="2 3" type="ORF">CG33463</name>
    <name evidence="2" type="ORF">Dmel_CG33463</name>
</gene>
<dbReference type="Proteomes" id="UP000000803">
    <property type="component" value="Chromosome 2R"/>
</dbReference>
<dbReference type="AlphaFoldDB" id="A1ZA59"/>
<dbReference type="EMBL" id="AE013599">
    <property type="protein sequence ID" value="AAS64848.2"/>
    <property type="molecule type" value="Genomic_DNA"/>
</dbReference>
<dbReference type="InParanoid" id="A1ZA59"/>
<dbReference type="HOGENOM" id="CLU_116900_0_0_1"/>
<name>A1ZA59_DROME</name>
<dbReference type="OrthoDB" id="7823281at2759"/>
<keyword evidence="4" id="KW-1185">Reference proteome</keyword>
<reference evidence="2 4" key="2">
    <citation type="journal article" date="2002" name="Genome Biol.">
        <title>Finishing a whole-genome shotgun: release 3 of the Drosophila melanogaster euchromatic genome sequence.</title>
        <authorList>
            <person name="Celniker S.E."/>
            <person name="Wheeler D.A."/>
            <person name="Kronmiller B."/>
            <person name="Carlson J.W."/>
            <person name="Halpern A."/>
            <person name="Patel S."/>
            <person name="Adams M."/>
            <person name="Champe M."/>
            <person name="Dugan S.P."/>
            <person name="Frise E."/>
            <person name="Hodgson A."/>
            <person name="George R.A."/>
            <person name="Hoskins R.A."/>
            <person name="Laverty T."/>
            <person name="Muzny D.M."/>
            <person name="Nelson C.R."/>
            <person name="Pacleb J.M."/>
            <person name="Park S."/>
            <person name="Pfeiffer B.D."/>
            <person name="Richards S."/>
            <person name="Sodergren E.J."/>
            <person name="Svirskas R."/>
            <person name="Tabor P.E."/>
            <person name="Wan K."/>
            <person name="Stapleton M."/>
            <person name="Sutton G.G."/>
            <person name="Venter C."/>
            <person name="Weinstock G."/>
            <person name="Scherer S.E."/>
            <person name="Myers E.W."/>
            <person name="Gibbs R.A."/>
            <person name="Rubin G.M."/>
        </authorList>
    </citation>
    <scope>NUCLEOTIDE SEQUENCE [LARGE SCALE GENOMIC DNA]</scope>
    <source>
        <strain evidence="4">Berkeley</strain>
    </source>
</reference>
<reference evidence="2 4" key="10">
    <citation type="journal article" date="2015" name="G3 (Bethesda)">
        <title>Gene Model Annotations for Drosophila melanogaster: The Rule-Benders.</title>
        <authorList>
            <consortium name="FlyBase Consortium"/>
            <person name="Crosby M.A."/>
            <person name="Gramates L.S."/>
            <person name="Dos Santos G."/>
            <person name="Matthews B.B."/>
            <person name="St Pierre S.E."/>
            <person name="Zhou P."/>
            <person name="Schroeder A.J."/>
            <person name="Falls K."/>
            <person name="Emmert D.B."/>
            <person name="Russo S.M."/>
            <person name="Gelbart W.M."/>
            <person name="null"/>
        </authorList>
    </citation>
    <scope>NUCLEOTIDE SEQUENCE [LARGE SCALE GENOMIC DNA]</scope>
    <source>
        <strain evidence="4">Berkeley</strain>
    </source>
</reference>
<accession>A1ZA59</accession>
<dbReference type="UCSC" id="CG33463-RA">
    <property type="organism name" value="d. melanogaster"/>
</dbReference>
<dbReference type="GeneID" id="2768844"/>
<reference evidence="2 4" key="11">
    <citation type="journal article" date="2015" name="Genome Res.">
        <title>The Release 6 reference sequence of the Drosophila melanogaster genome.</title>
        <authorList>
            <person name="Hoskins R.A."/>
            <person name="Carlson J.W."/>
            <person name="Wan K.H."/>
            <person name="Park S."/>
            <person name="Mendez I."/>
            <person name="Galle S.E."/>
            <person name="Booth B.W."/>
            <person name="Pfeiffer B.D."/>
            <person name="George R.A."/>
            <person name="Svirskas R."/>
            <person name="Krzywinski M."/>
            <person name="Schein J."/>
            <person name="Accardo M.C."/>
            <person name="Damia E."/>
            <person name="Messina G."/>
            <person name="Mendez-Lago M."/>
            <person name="de Pablos B."/>
            <person name="Demakova O.V."/>
            <person name="Andreyeva E.N."/>
            <person name="Boldyreva L.V."/>
            <person name="Marra M."/>
            <person name="Carvalho A.B."/>
            <person name="Dimitri P."/>
            <person name="Villasante A."/>
            <person name="Zhimulev I.F."/>
            <person name="Rubin G.M."/>
            <person name="Karpen G.H."/>
            <person name="Celniker S.E."/>
        </authorList>
    </citation>
    <scope>NUCLEOTIDE SEQUENCE [LARGE SCALE GENOMIC DNA]</scope>
    <source>
        <strain evidence="4">Berkeley</strain>
    </source>
</reference>
<evidence type="ECO:0000313" key="4">
    <source>
        <dbReference type="Proteomes" id="UP000000803"/>
    </source>
</evidence>
<reference evidence="2 4" key="9">
    <citation type="journal article" date="2015" name="G3 (Bethesda)">
        <title>Gene Model Annotations for Drosophila melanogaster: Impact of High-Throughput Data.</title>
        <authorList>
            <consortium name="FlyBase Consortium"/>
            <person name="Matthews B.B."/>
            <person name="Dos Santos G."/>
            <person name="Crosby M.A."/>
            <person name="Emmert D.B."/>
            <person name="St Pierre S.E."/>
            <person name="Gramates L.S."/>
            <person name="Zhou P."/>
            <person name="Schroeder A.J."/>
            <person name="Falls K."/>
            <person name="Strelets V."/>
            <person name="Russo S.M."/>
            <person name="Gelbart W.M."/>
            <person name="null"/>
        </authorList>
    </citation>
    <scope>NUCLEOTIDE SEQUENCE [LARGE SCALE GENOMIC DNA]</scope>
    <source>
        <strain evidence="4">Berkeley</strain>
    </source>
</reference>